<dbReference type="Gene3D" id="3.10.180.10">
    <property type="entry name" value="2,3-Dihydroxybiphenyl 1,2-Dioxygenase, domain 1"/>
    <property type="match status" value="1"/>
</dbReference>
<proteinExistence type="predicted"/>
<keyword evidence="3" id="KW-1185">Reference proteome</keyword>
<evidence type="ECO:0000313" key="2">
    <source>
        <dbReference type="EMBL" id="RZT66604.1"/>
    </source>
</evidence>
<evidence type="ECO:0000313" key="3">
    <source>
        <dbReference type="Proteomes" id="UP000291832"/>
    </source>
</evidence>
<dbReference type="Pfam" id="PF13468">
    <property type="entry name" value="Glyoxalase_3"/>
    <property type="match status" value="1"/>
</dbReference>
<gene>
    <name evidence="2" type="ORF">EV139_0725</name>
</gene>
<sequence length="256" mass="25755">MTAAGDPAAGVPAAGVPAAGVPAAAAIPALLDHVVIAGPHLDALSAWFTAHTGVVPAPGGAHPTGTANALVALTVAGARGPQYIELIGPDPDRAGLELPTTFGIDRLAEPRVQAYAVHPPRIEAAVARARERGVDFGDVSALSRRTPDGALLEWRLTLGTVSGDGPAGRRCELPFLIDWGATPQPGETVVPSVELVSFVRLEPSAEAVAAVSAQLATLGLGDGVARVELDAAGASGFRLTLRTAGGELVTLGPARP</sequence>
<dbReference type="InterPro" id="IPR029068">
    <property type="entry name" value="Glyas_Bleomycin-R_OHBP_Dase"/>
</dbReference>
<organism evidence="2 3">
    <name type="scientific">Leucobacter luti</name>
    <dbReference type="NCBI Taxonomy" id="340320"/>
    <lineage>
        <taxon>Bacteria</taxon>
        <taxon>Bacillati</taxon>
        <taxon>Actinomycetota</taxon>
        <taxon>Actinomycetes</taxon>
        <taxon>Micrococcales</taxon>
        <taxon>Microbacteriaceae</taxon>
        <taxon>Leucobacter</taxon>
    </lineage>
</organism>
<dbReference type="SUPFAM" id="SSF54593">
    <property type="entry name" value="Glyoxalase/Bleomycin resistance protein/Dihydroxybiphenyl dioxygenase"/>
    <property type="match status" value="1"/>
</dbReference>
<dbReference type="EMBL" id="SHKI01000003">
    <property type="protein sequence ID" value="RZT66604.1"/>
    <property type="molecule type" value="Genomic_DNA"/>
</dbReference>
<dbReference type="RefSeq" id="WP_420029115.1">
    <property type="nucleotide sequence ID" value="NZ_QYAG01000001.1"/>
</dbReference>
<reference evidence="2 3" key="1">
    <citation type="journal article" date="2015" name="Stand. Genomic Sci.">
        <title>Genomic Encyclopedia of Bacterial and Archaeal Type Strains, Phase III: the genomes of soil and plant-associated and newly described type strains.</title>
        <authorList>
            <person name="Whitman W.B."/>
            <person name="Woyke T."/>
            <person name="Klenk H.P."/>
            <person name="Zhou Y."/>
            <person name="Lilburn T.G."/>
            <person name="Beck B.J."/>
            <person name="De Vos P."/>
            <person name="Vandamme P."/>
            <person name="Eisen J.A."/>
            <person name="Garrity G."/>
            <person name="Hugenholtz P."/>
            <person name="Kyrpides N.C."/>
        </authorList>
    </citation>
    <scope>NUCLEOTIDE SEQUENCE [LARGE SCALE GENOMIC DNA]</scope>
    <source>
        <strain evidence="2 3">RF6</strain>
    </source>
</reference>
<comment type="caution">
    <text evidence="2">The sequence shown here is derived from an EMBL/GenBank/DDBJ whole genome shotgun (WGS) entry which is preliminary data.</text>
</comment>
<name>A0A4Q7TZP2_9MICO</name>
<dbReference type="InterPro" id="IPR025870">
    <property type="entry name" value="Glyoxalase-like_dom"/>
</dbReference>
<accession>A0A4Q7TZP2</accession>
<dbReference type="Proteomes" id="UP000291832">
    <property type="component" value="Unassembled WGS sequence"/>
</dbReference>
<feature type="domain" description="Glyoxalase-like" evidence="1">
    <location>
        <begin position="31"/>
        <end position="213"/>
    </location>
</feature>
<protein>
    <submittedName>
        <fullName evidence="2">Glyoxalase-like protein</fullName>
    </submittedName>
</protein>
<dbReference type="AlphaFoldDB" id="A0A4Q7TZP2"/>
<evidence type="ECO:0000259" key="1">
    <source>
        <dbReference type="Pfam" id="PF13468"/>
    </source>
</evidence>